<gene>
    <name evidence="21" type="primary">folC</name>
    <name evidence="21" type="ORF">D7316_00567</name>
</gene>
<evidence type="ECO:0000256" key="11">
    <source>
        <dbReference type="ARBA" id="ARBA00022741"/>
    </source>
</evidence>
<evidence type="ECO:0000259" key="19">
    <source>
        <dbReference type="Pfam" id="PF02875"/>
    </source>
</evidence>
<dbReference type="Gene3D" id="3.40.1190.10">
    <property type="entry name" value="Mur-like, catalytic domain"/>
    <property type="match status" value="1"/>
</dbReference>
<dbReference type="Proteomes" id="UP000271469">
    <property type="component" value="Chromosome"/>
</dbReference>
<evidence type="ECO:0000256" key="2">
    <source>
        <dbReference type="ARBA" id="ARBA00004799"/>
    </source>
</evidence>
<feature type="compositionally biased region" description="Basic and acidic residues" evidence="18">
    <location>
        <begin position="18"/>
        <end position="34"/>
    </location>
</feature>
<comment type="pathway">
    <text evidence="3">Cofactor biosynthesis; tetrahydrofolylpolyglutamate biosynthesis.</text>
</comment>
<comment type="subunit">
    <text evidence="5">Monomer.</text>
</comment>
<dbReference type="InterPro" id="IPR004101">
    <property type="entry name" value="Mur_ligase_C"/>
</dbReference>
<dbReference type="EC" id="6.3.2.17" evidence="7"/>
<dbReference type="InterPro" id="IPR001645">
    <property type="entry name" value="Folylpolyglutamate_synth"/>
</dbReference>
<feature type="domain" description="Mur ligase central" evidence="20">
    <location>
        <begin position="136"/>
        <end position="376"/>
    </location>
</feature>
<evidence type="ECO:0000256" key="10">
    <source>
        <dbReference type="ARBA" id="ARBA00022723"/>
    </source>
</evidence>
<evidence type="ECO:0000256" key="12">
    <source>
        <dbReference type="ARBA" id="ARBA00022840"/>
    </source>
</evidence>
<proteinExistence type="inferred from homology"/>
<protein>
    <recommendedName>
        <fullName evidence="8">Dihydrofolate synthase/folylpolyglutamate synthase</fullName>
        <ecNumber evidence="6">6.3.2.12</ecNumber>
        <ecNumber evidence="7">6.3.2.17</ecNumber>
    </recommendedName>
    <alternativeName>
        <fullName evidence="15">Tetrahydrofolylpolyglutamate synthase</fullName>
    </alternativeName>
</protein>
<keyword evidence="10" id="KW-0479">Metal-binding</keyword>
<dbReference type="EMBL" id="CP033972">
    <property type="protein sequence ID" value="AZG43987.1"/>
    <property type="molecule type" value="Genomic_DNA"/>
</dbReference>
<dbReference type="GO" id="GO:0046656">
    <property type="term" value="P:folic acid biosynthetic process"/>
    <property type="evidence" value="ECO:0007669"/>
    <property type="project" value="UniProtKB-KW"/>
</dbReference>
<dbReference type="Pfam" id="PF02875">
    <property type="entry name" value="Mur_ligase_C"/>
    <property type="match status" value="1"/>
</dbReference>
<name>A0A3G8JFY0_9ACTN</name>
<comment type="similarity">
    <text evidence="4">Belongs to the folylpolyglutamate synthase family.</text>
</comment>
<evidence type="ECO:0000256" key="1">
    <source>
        <dbReference type="ARBA" id="ARBA00001946"/>
    </source>
</evidence>
<dbReference type="KEGG" id="gom:D7316_00567"/>
<evidence type="ECO:0000256" key="6">
    <source>
        <dbReference type="ARBA" id="ARBA00013023"/>
    </source>
</evidence>
<dbReference type="SUPFAM" id="SSF53623">
    <property type="entry name" value="MurD-like peptide ligases, catalytic domain"/>
    <property type="match status" value="1"/>
</dbReference>
<accession>A0A3G8JFY0</accession>
<evidence type="ECO:0000256" key="9">
    <source>
        <dbReference type="ARBA" id="ARBA00022598"/>
    </source>
</evidence>
<evidence type="ECO:0000256" key="8">
    <source>
        <dbReference type="ARBA" id="ARBA00019357"/>
    </source>
</evidence>
<dbReference type="GO" id="GO:0046872">
    <property type="term" value="F:metal ion binding"/>
    <property type="evidence" value="ECO:0007669"/>
    <property type="project" value="UniProtKB-KW"/>
</dbReference>
<evidence type="ECO:0000313" key="22">
    <source>
        <dbReference type="Proteomes" id="UP000271469"/>
    </source>
</evidence>
<keyword evidence="13" id="KW-0460">Magnesium</keyword>
<evidence type="ECO:0000256" key="7">
    <source>
        <dbReference type="ARBA" id="ARBA00013025"/>
    </source>
</evidence>
<dbReference type="SUPFAM" id="SSF53244">
    <property type="entry name" value="MurD-like peptide ligases, peptide-binding domain"/>
    <property type="match status" value="1"/>
</dbReference>
<evidence type="ECO:0000256" key="18">
    <source>
        <dbReference type="SAM" id="MobiDB-lite"/>
    </source>
</evidence>
<keyword evidence="9 21" id="KW-0436">Ligase</keyword>
<feature type="domain" description="Mur ligase C-terminal" evidence="19">
    <location>
        <begin position="404"/>
        <end position="525"/>
    </location>
</feature>
<dbReference type="EC" id="6.3.2.12" evidence="6"/>
<evidence type="ECO:0000256" key="4">
    <source>
        <dbReference type="ARBA" id="ARBA00008276"/>
    </source>
</evidence>
<dbReference type="FunFam" id="3.40.1190.10:FF:000004">
    <property type="entry name" value="Dihydrofolate synthase/folylpolyglutamate synthase"/>
    <property type="match status" value="1"/>
</dbReference>
<comment type="catalytic activity">
    <reaction evidence="16">
        <text>(6S)-5,6,7,8-tetrahydrofolyl-(gamma-L-Glu)(n) + L-glutamate + ATP = (6S)-5,6,7,8-tetrahydrofolyl-(gamma-L-Glu)(n+1) + ADP + phosphate + H(+)</text>
        <dbReference type="Rhea" id="RHEA:10580"/>
        <dbReference type="Rhea" id="RHEA-COMP:14738"/>
        <dbReference type="Rhea" id="RHEA-COMP:14740"/>
        <dbReference type="ChEBI" id="CHEBI:15378"/>
        <dbReference type="ChEBI" id="CHEBI:29985"/>
        <dbReference type="ChEBI" id="CHEBI:30616"/>
        <dbReference type="ChEBI" id="CHEBI:43474"/>
        <dbReference type="ChEBI" id="CHEBI:141005"/>
        <dbReference type="ChEBI" id="CHEBI:456216"/>
        <dbReference type="EC" id="6.3.2.17"/>
    </reaction>
</comment>
<dbReference type="Pfam" id="PF08245">
    <property type="entry name" value="Mur_ligase_M"/>
    <property type="match status" value="1"/>
</dbReference>
<dbReference type="InterPro" id="IPR018109">
    <property type="entry name" value="Folylpolyglutamate_synth_CS"/>
</dbReference>
<keyword evidence="22" id="KW-1185">Reference proteome</keyword>
<evidence type="ECO:0000256" key="15">
    <source>
        <dbReference type="ARBA" id="ARBA00030592"/>
    </source>
</evidence>
<dbReference type="InterPro" id="IPR013221">
    <property type="entry name" value="Mur_ligase_cen"/>
</dbReference>
<dbReference type="AlphaFoldDB" id="A0A3G8JFY0"/>
<organism evidence="21 22">
    <name type="scientific">Gordonia insulae</name>
    <dbReference type="NCBI Taxonomy" id="2420509"/>
    <lineage>
        <taxon>Bacteria</taxon>
        <taxon>Bacillati</taxon>
        <taxon>Actinomycetota</taxon>
        <taxon>Actinomycetes</taxon>
        <taxon>Mycobacteriales</taxon>
        <taxon>Gordoniaceae</taxon>
        <taxon>Gordonia</taxon>
    </lineage>
</organism>
<evidence type="ECO:0000256" key="5">
    <source>
        <dbReference type="ARBA" id="ARBA00011245"/>
    </source>
</evidence>
<dbReference type="InterPro" id="IPR036565">
    <property type="entry name" value="Mur-like_cat_sf"/>
</dbReference>
<evidence type="ECO:0000256" key="16">
    <source>
        <dbReference type="ARBA" id="ARBA00047493"/>
    </source>
</evidence>
<keyword evidence="11" id="KW-0547">Nucleotide-binding</keyword>
<evidence type="ECO:0000256" key="14">
    <source>
        <dbReference type="ARBA" id="ARBA00022909"/>
    </source>
</evidence>
<dbReference type="Gene3D" id="3.90.190.20">
    <property type="entry name" value="Mur ligase, C-terminal domain"/>
    <property type="match status" value="1"/>
</dbReference>
<dbReference type="GO" id="GO:0008841">
    <property type="term" value="F:dihydrofolate synthase activity"/>
    <property type="evidence" value="ECO:0007669"/>
    <property type="project" value="UniProtKB-EC"/>
</dbReference>
<dbReference type="PANTHER" id="PTHR11136:SF0">
    <property type="entry name" value="DIHYDROFOLATE SYNTHETASE-RELATED"/>
    <property type="match status" value="1"/>
</dbReference>
<evidence type="ECO:0000259" key="20">
    <source>
        <dbReference type="Pfam" id="PF08245"/>
    </source>
</evidence>
<dbReference type="PROSITE" id="PS01012">
    <property type="entry name" value="FOLYLPOLYGLU_SYNT_2"/>
    <property type="match status" value="1"/>
</dbReference>
<reference evidence="21 22" key="1">
    <citation type="submission" date="2018-11" db="EMBL/GenBank/DDBJ databases">
        <title>Gordonia insulae sp. nov., isolated from an island soil.</title>
        <authorList>
            <person name="Kim Y.S."/>
            <person name="Kim S.B."/>
        </authorList>
    </citation>
    <scope>NUCLEOTIDE SEQUENCE [LARGE SCALE GENOMIC DNA]</scope>
    <source>
        <strain evidence="21 22">MMS17-SY073</strain>
    </source>
</reference>
<evidence type="ECO:0000256" key="3">
    <source>
        <dbReference type="ARBA" id="ARBA00005150"/>
    </source>
</evidence>
<feature type="region of interest" description="Disordered" evidence="18">
    <location>
        <begin position="1"/>
        <end position="65"/>
    </location>
</feature>
<dbReference type="PANTHER" id="PTHR11136">
    <property type="entry name" value="FOLYLPOLYGLUTAMATE SYNTHASE-RELATED"/>
    <property type="match status" value="1"/>
</dbReference>
<evidence type="ECO:0000256" key="13">
    <source>
        <dbReference type="ARBA" id="ARBA00022842"/>
    </source>
</evidence>
<comment type="cofactor">
    <cofactor evidence="1">
        <name>Mg(2+)</name>
        <dbReference type="ChEBI" id="CHEBI:18420"/>
    </cofactor>
</comment>
<keyword evidence="12" id="KW-0067">ATP-binding</keyword>
<dbReference type="InterPro" id="IPR036615">
    <property type="entry name" value="Mur_ligase_C_dom_sf"/>
</dbReference>
<dbReference type="NCBIfam" id="NF047860">
    <property type="entry name" value="Tet-DihydfolSynFolCMyb"/>
    <property type="match status" value="1"/>
</dbReference>
<dbReference type="GO" id="GO:0005524">
    <property type="term" value="F:ATP binding"/>
    <property type="evidence" value="ECO:0007669"/>
    <property type="project" value="UniProtKB-KW"/>
</dbReference>
<evidence type="ECO:0000256" key="17">
    <source>
        <dbReference type="ARBA" id="ARBA00049161"/>
    </source>
</evidence>
<dbReference type="GO" id="GO:0004326">
    <property type="term" value="F:tetrahydrofolylpolyglutamate synthase activity"/>
    <property type="evidence" value="ECO:0007669"/>
    <property type="project" value="UniProtKB-EC"/>
</dbReference>
<dbReference type="NCBIfam" id="TIGR01499">
    <property type="entry name" value="folC"/>
    <property type="match status" value="1"/>
</dbReference>
<evidence type="ECO:0000313" key="21">
    <source>
        <dbReference type="EMBL" id="AZG43987.1"/>
    </source>
</evidence>
<comment type="pathway">
    <text evidence="2">Cofactor biosynthesis; tetrahydrofolate biosynthesis; 7,8-dihydrofolate from 2-amino-4-hydroxy-6-hydroxymethyl-7,8-dihydropteridine diphosphate and 4-aminobenzoate: step 2/2.</text>
</comment>
<comment type="catalytic activity">
    <reaction evidence="17">
        <text>7,8-dihydropteroate + L-glutamate + ATP = 7,8-dihydrofolate + ADP + phosphate + H(+)</text>
        <dbReference type="Rhea" id="RHEA:23584"/>
        <dbReference type="ChEBI" id="CHEBI:15378"/>
        <dbReference type="ChEBI" id="CHEBI:17839"/>
        <dbReference type="ChEBI" id="CHEBI:29985"/>
        <dbReference type="ChEBI" id="CHEBI:30616"/>
        <dbReference type="ChEBI" id="CHEBI:43474"/>
        <dbReference type="ChEBI" id="CHEBI:57451"/>
        <dbReference type="ChEBI" id="CHEBI:456216"/>
        <dbReference type="EC" id="6.3.2.12"/>
    </reaction>
</comment>
<sequence>MSRDDLGIGPDSDDIPDDLDRDHLGPDPRRRNELDVDPLGAAPLPTDLGSLLAGRGGAPDELYADDVAMDDEEDRRAAPADPGPRDDAATLAELADLETELDTRWPETRIEPSLTRISALMDLLGSPQHSYPAIHIAGTNGKTSVARMIDALLIAMHRRTGRITSPHLQRVTERISVDGKPISARTYIDTYRDLEPYITMVDDSSTAAGGPRMSKFEVLTAMSYAVFAEAPVDVAVVETGMGGRWDATNVIDATVAVITPIAMDHADYLGDTLAAIASEKAGIIKKADPDDLVPTDPVTILAVQEPEVAEVLLRQAVESETLVARENSEFAVLESATAVGGQLLRLQGLGGVYDEIYLPLHGAHQASNAAIALAAVEAFFGAGADRQLDVEAIRAGFAAVESPGRLERVRGAPTVFVDAAHNPHGAAALAQALAEEFDFRRLVGVIGMLGDKDAEGFLEAVEPVFDTIVLTNNGSPRALDTETLAEIARPIYGEDRVVVEPFLPDAVEVAIGLAEQSDGEPVSGAGVVITGSVVTAGAARTLFGKEPS</sequence>
<keyword evidence="14" id="KW-0289">Folate biosynthesis</keyword>
<dbReference type="GO" id="GO:0005737">
    <property type="term" value="C:cytoplasm"/>
    <property type="evidence" value="ECO:0007669"/>
    <property type="project" value="TreeGrafter"/>
</dbReference>